<name>A0AAE1MF67_9FABA</name>
<feature type="transmembrane region" description="Helical" evidence="11">
    <location>
        <begin position="190"/>
        <end position="211"/>
    </location>
</feature>
<organism evidence="12 13">
    <name type="scientific">Acacia crassicarpa</name>
    <name type="common">northern wattle</name>
    <dbReference type="NCBI Taxonomy" id="499986"/>
    <lineage>
        <taxon>Eukaryota</taxon>
        <taxon>Viridiplantae</taxon>
        <taxon>Streptophyta</taxon>
        <taxon>Embryophyta</taxon>
        <taxon>Tracheophyta</taxon>
        <taxon>Spermatophyta</taxon>
        <taxon>Magnoliopsida</taxon>
        <taxon>eudicotyledons</taxon>
        <taxon>Gunneridae</taxon>
        <taxon>Pentapetalae</taxon>
        <taxon>rosids</taxon>
        <taxon>fabids</taxon>
        <taxon>Fabales</taxon>
        <taxon>Fabaceae</taxon>
        <taxon>Caesalpinioideae</taxon>
        <taxon>mimosoid clade</taxon>
        <taxon>Acacieae</taxon>
        <taxon>Acacia</taxon>
    </lineage>
</organism>
<evidence type="ECO:0000256" key="7">
    <source>
        <dbReference type="ARBA" id="ARBA00023098"/>
    </source>
</evidence>
<dbReference type="GO" id="GO:0019367">
    <property type="term" value="P:fatty acid elongation, saturated fatty acid"/>
    <property type="evidence" value="ECO:0007669"/>
    <property type="project" value="TreeGrafter"/>
</dbReference>
<evidence type="ECO:0000256" key="11">
    <source>
        <dbReference type="SAM" id="Phobius"/>
    </source>
</evidence>
<comment type="subcellular location">
    <subcellularLocation>
        <location evidence="1">Membrane</location>
        <topology evidence="1">Multi-pass membrane protein</topology>
    </subcellularLocation>
</comment>
<dbReference type="GO" id="GO:0042761">
    <property type="term" value="P:very long-chain fatty acid biosynthetic process"/>
    <property type="evidence" value="ECO:0007669"/>
    <property type="project" value="TreeGrafter"/>
</dbReference>
<keyword evidence="3" id="KW-0808">Transferase</keyword>
<feature type="transmembrane region" description="Helical" evidence="11">
    <location>
        <begin position="223"/>
        <end position="248"/>
    </location>
</feature>
<evidence type="ECO:0000256" key="4">
    <source>
        <dbReference type="ARBA" id="ARBA00022692"/>
    </source>
</evidence>
<evidence type="ECO:0000256" key="8">
    <source>
        <dbReference type="ARBA" id="ARBA00023136"/>
    </source>
</evidence>
<dbReference type="Proteomes" id="UP001293593">
    <property type="component" value="Unassembled WGS sequence"/>
</dbReference>
<evidence type="ECO:0008006" key="14">
    <source>
        <dbReference type="Google" id="ProtNLM"/>
    </source>
</evidence>
<evidence type="ECO:0000256" key="10">
    <source>
        <dbReference type="SAM" id="MobiDB-lite"/>
    </source>
</evidence>
<feature type="compositionally biased region" description="Basic and acidic residues" evidence="10">
    <location>
        <begin position="283"/>
        <end position="293"/>
    </location>
</feature>
<gene>
    <name evidence="12" type="ORF">QN277_003194</name>
</gene>
<feature type="transmembrane region" description="Helical" evidence="11">
    <location>
        <begin position="254"/>
        <end position="277"/>
    </location>
</feature>
<sequence length="315" mass="35990">MFYDVSPAIGNISTVVHNLVFYLSEHPAIVNFRWSNTQLWGSTWLFLVISLAAYLLISLLLHQSLAFLLRPTRTVPLGPVPALHSLTMVLISVTIFVGMLLSAAAEIRDTRWFWRRSKTPLQWFLCFPLGTRPSGRVFFWSYLYYLSQFFHMCRTIFTILQRRKLGMFQLFNHSISTFMAFSWLEFSQSFQVAAILATTMMYSVVYGYRFWTAMGLRSACFPLVLRCQLVLVGCNVACHVGVLLLHFFRGGCNGIGACYFNSILNFGVLLLFLNCYVRLKDGGRKSGKDKGESTARSYGHHQRLAPSVRSRKGQH</sequence>
<evidence type="ECO:0000256" key="5">
    <source>
        <dbReference type="ARBA" id="ARBA00022832"/>
    </source>
</evidence>
<proteinExistence type="predicted"/>
<dbReference type="GO" id="GO:0009922">
    <property type="term" value="F:fatty acid elongase activity"/>
    <property type="evidence" value="ECO:0007669"/>
    <property type="project" value="InterPro"/>
</dbReference>
<dbReference type="GO" id="GO:0030148">
    <property type="term" value="P:sphingolipid biosynthetic process"/>
    <property type="evidence" value="ECO:0007669"/>
    <property type="project" value="TreeGrafter"/>
</dbReference>
<dbReference type="AlphaFoldDB" id="A0AAE1MF67"/>
<feature type="compositionally biased region" description="Basic residues" evidence="10">
    <location>
        <begin position="298"/>
        <end position="315"/>
    </location>
</feature>
<keyword evidence="6 11" id="KW-1133">Transmembrane helix</keyword>
<evidence type="ECO:0000256" key="6">
    <source>
        <dbReference type="ARBA" id="ARBA00022989"/>
    </source>
</evidence>
<dbReference type="Pfam" id="PF01151">
    <property type="entry name" value="ELO"/>
    <property type="match status" value="1"/>
</dbReference>
<dbReference type="GO" id="GO:0034625">
    <property type="term" value="P:fatty acid elongation, monounsaturated fatty acid"/>
    <property type="evidence" value="ECO:0007669"/>
    <property type="project" value="TreeGrafter"/>
</dbReference>
<keyword evidence="9" id="KW-0275">Fatty acid biosynthesis</keyword>
<feature type="transmembrane region" description="Helical" evidence="11">
    <location>
        <begin position="44"/>
        <end position="69"/>
    </location>
</feature>
<keyword evidence="5" id="KW-0276">Fatty acid metabolism</keyword>
<keyword evidence="7" id="KW-0443">Lipid metabolism</keyword>
<dbReference type="PANTHER" id="PTHR11157:SF11">
    <property type="entry name" value="ELONGATION OF FATTY ACIDS PROTEIN 3-LIKE"/>
    <property type="match status" value="1"/>
</dbReference>
<evidence type="ECO:0000313" key="12">
    <source>
        <dbReference type="EMBL" id="KAK4260018.1"/>
    </source>
</evidence>
<evidence type="ECO:0000256" key="9">
    <source>
        <dbReference type="ARBA" id="ARBA00023160"/>
    </source>
</evidence>
<comment type="caution">
    <text evidence="12">The sequence shown here is derived from an EMBL/GenBank/DDBJ whole genome shotgun (WGS) entry which is preliminary data.</text>
</comment>
<feature type="transmembrane region" description="Helical" evidence="11">
    <location>
        <begin position="81"/>
        <end position="101"/>
    </location>
</feature>
<feature type="region of interest" description="Disordered" evidence="10">
    <location>
        <begin position="283"/>
        <end position="315"/>
    </location>
</feature>
<evidence type="ECO:0000256" key="3">
    <source>
        <dbReference type="ARBA" id="ARBA00022679"/>
    </source>
</evidence>
<dbReference type="GO" id="GO:0034626">
    <property type="term" value="P:fatty acid elongation, polyunsaturated fatty acid"/>
    <property type="evidence" value="ECO:0007669"/>
    <property type="project" value="TreeGrafter"/>
</dbReference>
<evidence type="ECO:0000256" key="2">
    <source>
        <dbReference type="ARBA" id="ARBA00022516"/>
    </source>
</evidence>
<reference evidence="12" key="1">
    <citation type="submission" date="2023-10" db="EMBL/GenBank/DDBJ databases">
        <title>Chromosome-level genome of the transformable northern wattle, Acacia crassicarpa.</title>
        <authorList>
            <person name="Massaro I."/>
            <person name="Sinha N.R."/>
            <person name="Poethig S."/>
            <person name="Leichty A.R."/>
        </authorList>
    </citation>
    <scope>NUCLEOTIDE SEQUENCE</scope>
    <source>
        <strain evidence="12">Acra3RX</strain>
        <tissue evidence="12">Leaf</tissue>
    </source>
</reference>
<dbReference type="EMBL" id="JAWXYG010000010">
    <property type="protein sequence ID" value="KAK4260018.1"/>
    <property type="molecule type" value="Genomic_DNA"/>
</dbReference>
<keyword evidence="8 11" id="KW-0472">Membrane</keyword>
<accession>A0AAE1MF67</accession>
<keyword evidence="2" id="KW-0444">Lipid biosynthesis</keyword>
<evidence type="ECO:0000313" key="13">
    <source>
        <dbReference type="Proteomes" id="UP001293593"/>
    </source>
</evidence>
<evidence type="ECO:0000256" key="1">
    <source>
        <dbReference type="ARBA" id="ARBA00004141"/>
    </source>
</evidence>
<keyword evidence="13" id="KW-1185">Reference proteome</keyword>
<dbReference type="InterPro" id="IPR002076">
    <property type="entry name" value="ELO_fam"/>
</dbReference>
<keyword evidence="4 11" id="KW-0812">Transmembrane</keyword>
<dbReference type="PANTHER" id="PTHR11157">
    <property type="entry name" value="FATTY ACID ACYL TRANSFERASE-RELATED"/>
    <property type="match status" value="1"/>
</dbReference>
<protein>
    <recommendedName>
        <fullName evidence="14">Very-long-chain 3-oxoacyl-CoA synthase</fullName>
    </recommendedName>
</protein>
<dbReference type="GO" id="GO:0005789">
    <property type="term" value="C:endoplasmic reticulum membrane"/>
    <property type="evidence" value="ECO:0007669"/>
    <property type="project" value="TreeGrafter"/>
</dbReference>